<feature type="domain" description="Xylanolytic transcriptional activator regulatory" evidence="5">
    <location>
        <begin position="243"/>
        <end position="320"/>
    </location>
</feature>
<gene>
    <name evidence="6" type="ORF">K444DRAFT_638441</name>
</gene>
<dbReference type="InParanoid" id="A0A2J6SGF2"/>
<keyword evidence="2" id="KW-0804">Transcription</keyword>
<evidence type="ECO:0000313" key="7">
    <source>
        <dbReference type="Proteomes" id="UP000235371"/>
    </source>
</evidence>
<dbReference type="GO" id="GO:0006351">
    <property type="term" value="P:DNA-templated transcription"/>
    <property type="evidence" value="ECO:0007669"/>
    <property type="project" value="InterPro"/>
</dbReference>
<feature type="compositionally biased region" description="Polar residues" evidence="4">
    <location>
        <begin position="21"/>
        <end position="32"/>
    </location>
</feature>
<feature type="region of interest" description="Disordered" evidence="4">
    <location>
        <begin position="1"/>
        <end position="32"/>
    </location>
</feature>
<evidence type="ECO:0000256" key="4">
    <source>
        <dbReference type="SAM" id="MobiDB-lite"/>
    </source>
</evidence>
<dbReference type="SMART" id="SM00906">
    <property type="entry name" value="Fungal_trans"/>
    <property type="match status" value="1"/>
</dbReference>
<proteinExistence type="predicted"/>
<reference evidence="6 7" key="1">
    <citation type="submission" date="2016-04" db="EMBL/GenBank/DDBJ databases">
        <title>A degradative enzymes factory behind the ericoid mycorrhizal symbiosis.</title>
        <authorList>
            <consortium name="DOE Joint Genome Institute"/>
            <person name="Martino E."/>
            <person name="Morin E."/>
            <person name="Grelet G."/>
            <person name="Kuo A."/>
            <person name="Kohler A."/>
            <person name="Daghino S."/>
            <person name="Barry K."/>
            <person name="Choi C."/>
            <person name="Cichocki N."/>
            <person name="Clum A."/>
            <person name="Copeland A."/>
            <person name="Hainaut M."/>
            <person name="Haridas S."/>
            <person name="Labutti K."/>
            <person name="Lindquist E."/>
            <person name="Lipzen A."/>
            <person name="Khouja H.-R."/>
            <person name="Murat C."/>
            <person name="Ohm R."/>
            <person name="Olson A."/>
            <person name="Spatafora J."/>
            <person name="Veneault-Fourrey C."/>
            <person name="Henrissat B."/>
            <person name="Grigoriev I."/>
            <person name="Martin F."/>
            <person name="Perotto S."/>
        </authorList>
    </citation>
    <scope>NUCLEOTIDE SEQUENCE [LARGE SCALE GENOMIC DNA]</scope>
    <source>
        <strain evidence="6 7">E</strain>
    </source>
</reference>
<dbReference type="PANTHER" id="PTHR47840">
    <property type="entry name" value="ZN(II)2CYS6 TRANSCRIPTION FACTOR (EUROFUNG)-RELATED"/>
    <property type="match status" value="1"/>
</dbReference>
<keyword evidence="1" id="KW-0805">Transcription regulation</keyword>
<dbReference type="GO" id="GO:0008270">
    <property type="term" value="F:zinc ion binding"/>
    <property type="evidence" value="ECO:0007669"/>
    <property type="project" value="InterPro"/>
</dbReference>
<evidence type="ECO:0000256" key="3">
    <source>
        <dbReference type="ARBA" id="ARBA00023242"/>
    </source>
</evidence>
<dbReference type="PANTHER" id="PTHR47840:SF1">
    <property type="entry name" value="ZN(II)2CYS6 TRANSCRIPTION FACTOR (EUROFUNG)"/>
    <property type="match status" value="1"/>
</dbReference>
<dbReference type="OrthoDB" id="6509908at2759"/>
<feature type="compositionally biased region" description="Polar residues" evidence="4">
    <location>
        <begin position="1"/>
        <end position="11"/>
    </location>
</feature>
<evidence type="ECO:0000313" key="6">
    <source>
        <dbReference type="EMBL" id="PMD49845.1"/>
    </source>
</evidence>
<protein>
    <recommendedName>
        <fullName evidence="5">Xylanolytic transcriptional activator regulatory domain-containing protein</fullName>
    </recommendedName>
</protein>
<evidence type="ECO:0000256" key="2">
    <source>
        <dbReference type="ARBA" id="ARBA00023163"/>
    </source>
</evidence>
<accession>A0A2J6SGF2</accession>
<dbReference type="EMBL" id="KZ613919">
    <property type="protein sequence ID" value="PMD49845.1"/>
    <property type="molecule type" value="Genomic_DNA"/>
</dbReference>
<keyword evidence="3" id="KW-0539">Nucleus</keyword>
<dbReference type="CDD" id="cd12148">
    <property type="entry name" value="fungal_TF_MHR"/>
    <property type="match status" value="1"/>
</dbReference>
<dbReference type="Pfam" id="PF04082">
    <property type="entry name" value="Fungal_trans"/>
    <property type="match status" value="1"/>
</dbReference>
<dbReference type="STRING" id="1095630.A0A2J6SGF2"/>
<keyword evidence="7" id="KW-1185">Reference proteome</keyword>
<sequence length="642" mass="71532">MRQCSDVTPNKSRLPADSKKQTNGTAQPTVSFRTSSEITVPLSSLPSAAAEHLPILSLFDNAILTTDGLNNGLNDSISREFNTGSLRPASYESSPHFRKSRIKRTKICEALTDLLPSHSAMYEILETGGFWWDLLRALHPYMCSEDPKMTIQNYVFLALNQDNPSVIGRAISWLAMSLQCLPNEYETGHLNLPMPLNDLTQHYVSTVDRLIVCDDEISVSLEGIECIILQGQFYGNLGRPRKGWTVIRKALSHAVLLGLHRPPSQASTVSSLHSQRRENVWWHLVQCDAYISLMLGLPSFMVPLLEPQTDLSTTVGVTSSEDYRRKLAILVGRISQRNQAMPISIATLLSTTIQIDHELNVLATHLEPLSWNPIATSLNFSIKDALMNHESLITHFWHYQAKAYLHLPFMLQCPASNEFNYNRTACLTGSREIVRVYIRMRGLAGGKINLCRVVDFQTFTAAVILILGLLGYRPASAPRDTGQEAEDWNLVYETMEVLRVVTAEPENLIAAQCFQALETLVSISNGQFAAEGNSPRRKIFIPYFGTMHVTPGSSFATGTTQGPASHLEEAALPSTVRKQVRNPIIGIDVFNAFSFANNVQNIESIPSSAEPHDFLLPDALAMDIDQDWSWMLNTDYQMNLQG</sequence>
<dbReference type="GeneID" id="36592333"/>
<name>A0A2J6SGF2_9HELO</name>
<evidence type="ECO:0000256" key="1">
    <source>
        <dbReference type="ARBA" id="ARBA00023015"/>
    </source>
</evidence>
<dbReference type="RefSeq" id="XP_024726749.1">
    <property type="nucleotide sequence ID" value="XM_024884256.1"/>
</dbReference>
<dbReference type="InterPro" id="IPR007219">
    <property type="entry name" value="XnlR_reg_dom"/>
</dbReference>
<organism evidence="6 7">
    <name type="scientific">Hyaloscypha bicolor E</name>
    <dbReference type="NCBI Taxonomy" id="1095630"/>
    <lineage>
        <taxon>Eukaryota</taxon>
        <taxon>Fungi</taxon>
        <taxon>Dikarya</taxon>
        <taxon>Ascomycota</taxon>
        <taxon>Pezizomycotina</taxon>
        <taxon>Leotiomycetes</taxon>
        <taxon>Helotiales</taxon>
        <taxon>Hyaloscyphaceae</taxon>
        <taxon>Hyaloscypha</taxon>
        <taxon>Hyaloscypha bicolor</taxon>
    </lineage>
</organism>
<dbReference type="Proteomes" id="UP000235371">
    <property type="component" value="Unassembled WGS sequence"/>
</dbReference>
<dbReference type="GO" id="GO:0003677">
    <property type="term" value="F:DNA binding"/>
    <property type="evidence" value="ECO:0007669"/>
    <property type="project" value="InterPro"/>
</dbReference>
<evidence type="ECO:0000259" key="5">
    <source>
        <dbReference type="SMART" id="SM00906"/>
    </source>
</evidence>
<dbReference type="AlphaFoldDB" id="A0A2J6SGF2"/>